<dbReference type="NCBIfam" id="TIGR01361">
    <property type="entry name" value="DAHP_synth_Bsub"/>
    <property type="match status" value="1"/>
</dbReference>
<dbReference type="Pfam" id="PF18152">
    <property type="entry name" value="DAHP_snth_FXD"/>
    <property type="match status" value="1"/>
</dbReference>
<dbReference type="EMBL" id="CP061336">
    <property type="protein sequence ID" value="QNU67537.1"/>
    <property type="molecule type" value="Genomic_DNA"/>
</dbReference>
<dbReference type="Proteomes" id="UP000306409">
    <property type="component" value="Chromosome"/>
</dbReference>
<dbReference type="GO" id="GO:0016832">
    <property type="term" value="F:aldehyde-lyase activity"/>
    <property type="evidence" value="ECO:0007669"/>
    <property type="project" value="InterPro"/>
</dbReference>
<dbReference type="InterPro" id="IPR041071">
    <property type="entry name" value="DAHP_snth_FXD"/>
</dbReference>
<evidence type="ECO:0000313" key="5">
    <source>
        <dbReference type="Proteomes" id="UP000306409"/>
    </source>
</evidence>
<sequence length="342" mass="37052">MIIVMNPKSNQMQIDDVVNVLKNSGLGVHISQGTERTILGIIGDKSVLRDIPLELMPGVDKLVPIVESYKLAGKTFRPEPSVIDVNGVKIGGKELTIMAGPCAVESYEQIMEAAHAVKKSGAQFLRGGAFKPRTSPYAFQGLEEEGLKLLLEAKKATGLQIITEVTCDRAVDLSMPYVDMFQIGARNVQNFQLLKEVGKSKKPVLLKRGSSTTIDEWLNAAEYIMSEGNYNVVLCERGIRTFETATRNTLDLSAVPVVKNTSHLPVIVDPSHAAGKSKYVVPLARAAIAAGADGLIVEVHPNPMCALSDAAQQLNSSEFDSLCKDISKLAPILEREFTYGSK</sequence>
<evidence type="ECO:0000259" key="3">
    <source>
        <dbReference type="Pfam" id="PF18152"/>
    </source>
</evidence>
<dbReference type="Pfam" id="PF00793">
    <property type="entry name" value="DAHP_synth_1"/>
    <property type="match status" value="1"/>
</dbReference>
<evidence type="ECO:0000256" key="1">
    <source>
        <dbReference type="ARBA" id="ARBA00022679"/>
    </source>
</evidence>
<dbReference type="OrthoDB" id="9780456at2"/>
<dbReference type="AlphaFoldDB" id="A0A4U7JFQ2"/>
<evidence type="ECO:0000313" key="4">
    <source>
        <dbReference type="EMBL" id="QNU67537.1"/>
    </source>
</evidence>
<proteinExistence type="predicted"/>
<protein>
    <submittedName>
        <fullName evidence="4">3-deoxy-7-phosphoheptulonate synthase</fullName>
        <ecNumber evidence="4">2.5.1.54</ecNumber>
    </submittedName>
</protein>
<dbReference type="SUPFAM" id="SSF51569">
    <property type="entry name" value="Aldolase"/>
    <property type="match status" value="1"/>
</dbReference>
<dbReference type="KEGG" id="rher:EHE19_003185"/>
<name>A0A4U7JFQ2_9FIRM</name>
<dbReference type="RefSeq" id="WP_137697577.1">
    <property type="nucleotide sequence ID" value="NZ_CP061336.1"/>
</dbReference>
<dbReference type="InterPro" id="IPR013785">
    <property type="entry name" value="Aldolase_TIM"/>
</dbReference>
<dbReference type="PANTHER" id="PTHR43018:SF2">
    <property type="entry name" value="PHOSPHO-2-DEHYDRO-3-DEOXYHEPTONATE ALDOLASE"/>
    <property type="match status" value="1"/>
</dbReference>
<feature type="domain" description="DAHP synthetase I/KDSA" evidence="2">
    <location>
        <begin position="87"/>
        <end position="322"/>
    </location>
</feature>
<reference evidence="4 5" key="1">
    <citation type="submission" date="2020-09" db="EMBL/GenBank/DDBJ databases">
        <title>Characterization and genome sequencing of Ruminiclostridium sp. nov. MA18.</title>
        <authorList>
            <person name="Rettenmaier R."/>
            <person name="Kowollik M.-L."/>
            <person name="Liebl W."/>
            <person name="Zverlov V."/>
        </authorList>
    </citation>
    <scope>NUCLEOTIDE SEQUENCE [LARGE SCALE GENOMIC DNA]</scope>
    <source>
        <strain evidence="4 5">MA18</strain>
    </source>
</reference>
<accession>A0A4U7JFQ2</accession>
<dbReference type="InterPro" id="IPR052899">
    <property type="entry name" value="Class-I_DAHP_synthase"/>
</dbReference>
<gene>
    <name evidence="4" type="primary">aroF</name>
    <name evidence="4" type="ORF">EHE19_003185</name>
</gene>
<dbReference type="PANTHER" id="PTHR43018">
    <property type="entry name" value="PHOSPHO-2-DEHYDRO-3-DEOXYHEPTONATE ALDOLASE"/>
    <property type="match status" value="1"/>
</dbReference>
<dbReference type="NCBIfam" id="NF009239">
    <property type="entry name" value="PRK12595.1"/>
    <property type="match status" value="1"/>
</dbReference>
<keyword evidence="5" id="KW-1185">Reference proteome</keyword>
<keyword evidence="1 4" id="KW-0808">Transferase</keyword>
<dbReference type="NCBIfam" id="NF006421">
    <property type="entry name" value="PRK08673.1"/>
    <property type="match status" value="1"/>
</dbReference>
<feature type="domain" description="DAHP synthase ferredoxin-like" evidence="3">
    <location>
        <begin position="1"/>
        <end position="66"/>
    </location>
</feature>
<dbReference type="GO" id="GO:0003849">
    <property type="term" value="F:3-deoxy-7-phosphoheptulonate synthase activity"/>
    <property type="evidence" value="ECO:0007669"/>
    <property type="project" value="UniProtKB-EC"/>
</dbReference>
<dbReference type="InterPro" id="IPR006218">
    <property type="entry name" value="DAHP1/KDSA"/>
</dbReference>
<dbReference type="Gene3D" id="3.20.20.70">
    <property type="entry name" value="Aldolase class I"/>
    <property type="match status" value="1"/>
</dbReference>
<dbReference type="InterPro" id="IPR006268">
    <property type="entry name" value="DAHP_syn_2"/>
</dbReference>
<dbReference type="GO" id="GO:0009073">
    <property type="term" value="P:aromatic amino acid family biosynthetic process"/>
    <property type="evidence" value="ECO:0007669"/>
    <property type="project" value="InterPro"/>
</dbReference>
<dbReference type="EC" id="2.5.1.54" evidence="4"/>
<evidence type="ECO:0000259" key="2">
    <source>
        <dbReference type="Pfam" id="PF00793"/>
    </source>
</evidence>
<dbReference type="Gene3D" id="3.30.70.1140">
    <property type="entry name" value="Phospho-2-dehydro-3-deoxyheptonate aldolase, domain 1"/>
    <property type="match status" value="1"/>
</dbReference>
<organism evidence="4 5">
    <name type="scientific">Ruminiclostridium herbifermentans</name>
    <dbReference type="NCBI Taxonomy" id="2488810"/>
    <lineage>
        <taxon>Bacteria</taxon>
        <taxon>Bacillati</taxon>
        <taxon>Bacillota</taxon>
        <taxon>Clostridia</taxon>
        <taxon>Eubacteriales</taxon>
        <taxon>Oscillospiraceae</taxon>
        <taxon>Ruminiclostridium</taxon>
    </lineage>
</organism>